<evidence type="ECO:0000313" key="3">
    <source>
        <dbReference type="Proteomes" id="UP000231791"/>
    </source>
</evidence>
<evidence type="ECO:0000256" key="1">
    <source>
        <dbReference type="SAM" id="MobiDB-lite"/>
    </source>
</evidence>
<reference evidence="2 3" key="1">
    <citation type="submission" date="2017-11" db="EMBL/GenBank/DDBJ databases">
        <title>Complete genome sequence of Streptomyces lavendulae subsp. lavendulae CCM 3239 (formerly 'Streptomyces aureofaciens CCM 3239'), the producer of the angucycline-type antibiotic auricin.</title>
        <authorList>
            <person name="Busche T."/>
            <person name="Novakova R."/>
            <person name="Al'Dilaimi A."/>
            <person name="Homerova D."/>
            <person name="Feckova L."/>
            <person name="Rezuchova B."/>
            <person name="Mingyar E."/>
            <person name="Csolleiova D."/>
            <person name="Bekeova C."/>
            <person name="Winkler A."/>
            <person name="Sevcikova B."/>
            <person name="Kalinowski J."/>
            <person name="Kormanec J."/>
            <person name="Ruckert C."/>
        </authorList>
    </citation>
    <scope>NUCLEOTIDE SEQUENCE [LARGE SCALE GENOMIC DNA]</scope>
    <source>
        <strain evidence="2 3">CCM 3239</strain>
    </source>
</reference>
<dbReference type="AlphaFoldDB" id="A0A2K8PDX2"/>
<dbReference type="EMBL" id="CP024985">
    <property type="protein sequence ID" value="ATZ23805.1"/>
    <property type="molecule type" value="Genomic_DNA"/>
</dbReference>
<evidence type="ECO:0000313" key="2">
    <source>
        <dbReference type="EMBL" id="ATZ23805.1"/>
    </source>
</evidence>
<protein>
    <submittedName>
        <fullName evidence="2">Uncharacterized protein</fullName>
    </submittedName>
</protein>
<feature type="region of interest" description="Disordered" evidence="1">
    <location>
        <begin position="107"/>
        <end position="143"/>
    </location>
</feature>
<sequence length="246" mass="26070">MRGRSGHRSDARPACAQSPFPAPKSHRPEARGGPDHPTRRPERPTGPRAPQIATRCARHSVRPPSGAGHRPPMAMSLCPSRERGSFVPFGGLDGPRSGCGRASRTLRTTLSSAESETSSHRRAAAAKPSEARSDPMRWGRGGAVGRSGLRVMWSGCPPARNLREMGPHLGSTQTGTAWASARYPHAHGFLPAVSLGASRQSLAFRDGSVCQGWPKAIAKRRDEGAPLTGRHGTEGQWTGGTPPALP</sequence>
<proteinExistence type="predicted"/>
<keyword evidence="3" id="KW-1185">Reference proteome</keyword>
<accession>A0A2K8PDX2</accession>
<feature type="compositionally biased region" description="Low complexity" evidence="1">
    <location>
        <begin position="107"/>
        <end position="116"/>
    </location>
</feature>
<dbReference type="KEGG" id="slx:SLAV_09680"/>
<dbReference type="Proteomes" id="UP000231791">
    <property type="component" value="Chromosome"/>
</dbReference>
<feature type="region of interest" description="Disordered" evidence="1">
    <location>
        <begin position="220"/>
        <end position="246"/>
    </location>
</feature>
<name>A0A2K8PDX2_STRLA</name>
<feature type="compositionally biased region" description="Basic and acidic residues" evidence="1">
    <location>
        <begin position="26"/>
        <end position="45"/>
    </location>
</feature>
<feature type="region of interest" description="Disordered" evidence="1">
    <location>
        <begin position="1"/>
        <end position="81"/>
    </location>
</feature>
<organism evidence="2 3">
    <name type="scientific">Streptomyces lavendulae subsp. lavendulae</name>
    <dbReference type="NCBI Taxonomy" id="58340"/>
    <lineage>
        <taxon>Bacteria</taxon>
        <taxon>Bacillati</taxon>
        <taxon>Actinomycetota</taxon>
        <taxon>Actinomycetes</taxon>
        <taxon>Kitasatosporales</taxon>
        <taxon>Streptomycetaceae</taxon>
        <taxon>Streptomyces</taxon>
    </lineage>
</organism>
<gene>
    <name evidence="2" type="ORF">SLAV_09680</name>
</gene>